<dbReference type="PANTHER" id="PTHR45928">
    <property type="entry name" value="RE38146P"/>
    <property type="match status" value="1"/>
</dbReference>
<proteinExistence type="inferred from homology"/>
<dbReference type="SUPFAM" id="SSF103506">
    <property type="entry name" value="Mitochondrial carrier"/>
    <property type="match status" value="1"/>
</dbReference>
<comment type="similarity">
    <text evidence="2 11">Belongs to the mitochondrial carrier (TC 2.A.29) family.</text>
</comment>
<evidence type="ECO:0000256" key="7">
    <source>
        <dbReference type="ARBA" id="ARBA00022989"/>
    </source>
</evidence>
<dbReference type="PROSITE" id="PS50920">
    <property type="entry name" value="SOLCAR"/>
    <property type="match status" value="3"/>
</dbReference>
<dbReference type="InterPro" id="IPR023395">
    <property type="entry name" value="MCP_dom_sf"/>
</dbReference>
<gene>
    <name evidence="13" type="primary">LOC111351784</name>
</gene>
<dbReference type="GO" id="GO:0005743">
    <property type="term" value="C:mitochondrial inner membrane"/>
    <property type="evidence" value="ECO:0007669"/>
    <property type="project" value="UniProtKB-SubCell"/>
</dbReference>
<dbReference type="InterPro" id="IPR051508">
    <property type="entry name" value="Mito_Carrier_Antiporter"/>
</dbReference>
<protein>
    <submittedName>
        <fullName evidence="13">Solute carrier family 25 member 35-like isoform X2</fullName>
    </submittedName>
</protein>
<keyword evidence="12" id="KW-1185">Reference proteome</keyword>
<dbReference type="Gene3D" id="1.50.40.10">
    <property type="entry name" value="Mitochondrial carrier domain"/>
    <property type="match status" value="1"/>
</dbReference>
<dbReference type="GeneID" id="111351784"/>
<dbReference type="AlphaFoldDB" id="A0A9J7E006"/>
<organism evidence="12 13">
    <name type="scientific">Spodoptera litura</name>
    <name type="common">Asian cotton leafworm</name>
    <dbReference type="NCBI Taxonomy" id="69820"/>
    <lineage>
        <taxon>Eukaryota</taxon>
        <taxon>Metazoa</taxon>
        <taxon>Ecdysozoa</taxon>
        <taxon>Arthropoda</taxon>
        <taxon>Hexapoda</taxon>
        <taxon>Insecta</taxon>
        <taxon>Pterygota</taxon>
        <taxon>Neoptera</taxon>
        <taxon>Endopterygota</taxon>
        <taxon>Lepidoptera</taxon>
        <taxon>Glossata</taxon>
        <taxon>Ditrysia</taxon>
        <taxon>Noctuoidea</taxon>
        <taxon>Noctuidae</taxon>
        <taxon>Amphipyrinae</taxon>
        <taxon>Spodoptera</taxon>
    </lineage>
</organism>
<sequence>MDFVIGGLAGAGATIFTNPMDVVKTRMQLQGELRARTDATTRYRGIFHALYVIARADGALALQKGLAPAMVLGFTMNSVRLGMYHVAEVNGWTKNKNGEISIEKAIFWSSVSGVMSGVTGNPASVVKTRIQAAAHPSIAVGRQHRYKGMCDGIVTIYKTEGLRGFFAGVSATCTRLAIGSAAQLTTFSKFKEYLLSRGYFEDAPLTLSFWASIVCGVIVVCIETPLDVANTRLYNQGSSATGAVLYTGVLDCLTKIYRTEGLHGLYKGLGPLYLRIAPHTTLSLVIWDMLNNLLAKSKINSKVVV</sequence>
<keyword evidence="3 11" id="KW-0813">Transport</keyword>
<evidence type="ECO:0000256" key="2">
    <source>
        <dbReference type="ARBA" id="ARBA00006375"/>
    </source>
</evidence>
<dbReference type="Pfam" id="PF00153">
    <property type="entry name" value="Mito_carr"/>
    <property type="match status" value="3"/>
</dbReference>
<dbReference type="PANTHER" id="PTHR45928:SF1">
    <property type="entry name" value="RE38146P"/>
    <property type="match status" value="1"/>
</dbReference>
<accession>A0A9J7E006</accession>
<evidence type="ECO:0000256" key="6">
    <source>
        <dbReference type="ARBA" id="ARBA00022792"/>
    </source>
</evidence>
<evidence type="ECO:0000256" key="11">
    <source>
        <dbReference type="RuleBase" id="RU000488"/>
    </source>
</evidence>
<evidence type="ECO:0000256" key="3">
    <source>
        <dbReference type="ARBA" id="ARBA00022448"/>
    </source>
</evidence>
<dbReference type="InterPro" id="IPR018108">
    <property type="entry name" value="MCP_transmembrane"/>
</dbReference>
<keyword evidence="9 10" id="KW-0472">Membrane</keyword>
<feature type="repeat" description="Solcar" evidence="10">
    <location>
        <begin position="1"/>
        <end position="90"/>
    </location>
</feature>
<keyword evidence="6" id="KW-0999">Mitochondrion inner membrane</keyword>
<keyword evidence="5" id="KW-0677">Repeat</keyword>
<evidence type="ECO:0000313" key="12">
    <source>
        <dbReference type="Proteomes" id="UP000301870"/>
    </source>
</evidence>
<keyword evidence="4 10" id="KW-0812">Transmembrane</keyword>
<evidence type="ECO:0000256" key="9">
    <source>
        <dbReference type="ARBA" id="ARBA00023136"/>
    </source>
</evidence>
<feature type="repeat" description="Solcar" evidence="10">
    <location>
        <begin position="104"/>
        <end position="193"/>
    </location>
</feature>
<keyword evidence="7" id="KW-1133">Transmembrane helix</keyword>
<keyword evidence="8" id="KW-0496">Mitochondrion</keyword>
<evidence type="ECO:0000313" key="13">
    <source>
        <dbReference type="RefSeq" id="XP_022819696.1"/>
    </source>
</evidence>
<evidence type="ECO:0000256" key="4">
    <source>
        <dbReference type="ARBA" id="ARBA00022692"/>
    </source>
</evidence>
<comment type="subcellular location">
    <subcellularLocation>
        <location evidence="1">Mitochondrion inner membrane</location>
        <topology evidence="1">Multi-pass membrane protein</topology>
    </subcellularLocation>
</comment>
<dbReference type="RefSeq" id="XP_022819696.1">
    <property type="nucleotide sequence ID" value="XM_022963928.1"/>
</dbReference>
<name>A0A9J7E006_SPOLT</name>
<feature type="repeat" description="Solcar" evidence="10">
    <location>
        <begin position="203"/>
        <end position="293"/>
    </location>
</feature>
<evidence type="ECO:0000256" key="10">
    <source>
        <dbReference type="PROSITE-ProRule" id="PRU00282"/>
    </source>
</evidence>
<evidence type="ECO:0000256" key="8">
    <source>
        <dbReference type="ARBA" id="ARBA00023128"/>
    </source>
</evidence>
<evidence type="ECO:0000256" key="5">
    <source>
        <dbReference type="ARBA" id="ARBA00022737"/>
    </source>
</evidence>
<reference evidence="13" key="1">
    <citation type="submission" date="2025-08" db="UniProtKB">
        <authorList>
            <consortium name="RefSeq"/>
        </authorList>
    </citation>
    <scope>IDENTIFICATION</scope>
    <source>
        <strain evidence="13">Ishihara</strain>
        <tissue evidence="13">Whole body</tissue>
    </source>
</reference>
<evidence type="ECO:0000256" key="1">
    <source>
        <dbReference type="ARBA" id="ARBA00004448"/>
    </source>
</evidence>
<dbReference type="Proteomes" id="UP000301870">
    <property type="component" value="Chromosome 14"/>
</dbReference>